<evidence type="ECO:0000256" key="1">
    <source>
        <dbReference type="SAM" id="MobiDB-lite"/>
    </source>
</evidence>
<organism evidence="2 3">
    <name type="scientific">Akkermansia biwaensis</name>
    <dbReference type="NCBI Taxonomy" id="2946555"/>
    <lineage>
        <taxon>Bacteria</taxon>
        <taxon>Pseudomonadati</taxon>
        <taxon>Verrucomicrobiota</taxon>
        <taxon>Verrucomicrobiia</taxon>
        <taxon>Verrucomicrobiales</taxon>
        <taxon>Akkermansiaceae</taxon>
        <taxon>Akkermansia</taxon>
    </lineage>
</organism>
<feature type="region of interest" description="Disordered" evidence="1">
    <location>
        <begin position="1"/>
        <end position="32"/>
    </location>
</feature>
<proteinExistence type="predicted"/>
<gene>
    <name evidence="2" type="ORF">Abiwalacus_22830</name>
</gene>
<keyword evidence="3" id="KW-1185">Reference proteome</keyword>
<dbReference type="Proteomes" id="UP001062263">
    <property type="component" value="Chromosome"/>
</dbReference>
<evidence type="ECO:0000313" key="3">
    <source>
        <dbReference type="Proteomes" id="UP001062263"/>
    </source>
</evidence>
<name>A0ABM7ZJ37_9BACT</name>
<reference evidence="2" key="1">
    <citation type="submission" date="2022-06" db="EMBL/GenBank/DDBJ databases">
        <title>Akkermansia biwalacus sp. nov., an anaerobic mucin-degrading bacterium isolated from human intestine.</title>
        <authorList>
            <person name="Kobayashi Y."/>
            <person name="Inoue S."/>
            <person name="Kawahara T."/>
            <person name="Kohda N."/>
        </authorList>
    </citation>
    <scope>NUCLEOTIDE SEQUENCE</scope>
    <source>
        <strain evidence="2">WON2089</strain>
    </source>
</reference>
<protein>
    <submittedName>
        <fullName evidence="2">Uncharacterized protein</fullName>
    </submittedName>
</protein>
<evidence type="ECO:0000313" key="2">
    <source>
        <dbReference type="EMBL" id="BDL44709.1"/>
    </source>
</evidence>
<dbReference type="EMBL" id="AP025943">
    <property type="protein sequence ID" value="BDL44709.1"/>
    <property type="molecule type" value="Genomic_DNA"/>
</dbReference>
<sequence length="64" mass="6823">MRGKAPIRNGGSRTANAMHIESAIDADQGRPAFPERSVSGALQLLPLHGGRMTKEALSRMLVPV</sequence>
<accession>A0ABM7ZJ37</accession>